<gene>
    <name evidence="10" type="ORF">CEX98_20475</name>
</gene>
<keyword evidence="5" id="KW-0804">Transcription</keyword>
<evidence type="ECO:0000256" key="6">
    <source>
        <dbReference type="PROSITE-ProRule" id="PRU00169"/>
    </source>
</evidence>
<dbReference type="SUPFAM" id="SSF46894">
    <property type="entry name" value="C-terminal effector domain of the bipartite response regulators"/>
    <property type="match status" value="1"/>
</dbReference>
<dbReference type="Gene3D" id="6.10.250.690">
    <property type="match status" value="1"/>
</dbReference>
<accession>A0A2A5JKN6</accession>
<dbReference type="Gene3D" id="1.10.10.10">
    <property type="entry name" value="Winged helix-like DNA-binding domain superfamily/Winged helix DNA-binding domain"/>
    <property type="match status" value="1"/>
</dbReference>
<sequence length="229" mass="25543">MIRTILVEDDRALAGNIIDYLELENITCDHASDGVFALNLLQHNEYDVVILDINLPRLNGLKVCETLRQAGVTTSIIMLTAQGQLEDKLAGFAAGSDDYLVKPFAMAELVARVQALSTRKSGQVRQLKQYNLTLHLDTKIVTIKDVSLKLAPTAFSILEALMRAYPSPISRTALLGKIWGDEQPDSNSLKVHIHHIRKKLRDNSRITIKSDGKQGFLLCFSEENNKCEK</sequence>
<dbReference type="GO" id="GO:0032993">
    <property type="term" value="C:protein-DNA complex"/>
    <property type="evidence" value="ECO:0007669"/>
    <property type="project" value="TreeGrafter"/>
</dbReference>
<dbReference type="SUPFAM" id="SSF52172">
    <property type="entry name" value="CheY-like"/>
    <property type="match status" value="1"/>
</dbReference>
<dbReference type="Pfam" id="PF00072">
    <property type="entry name" value="Response_reg"/>
    <property type="match status" value="1"/>
</dbReference>
<dbReference type="Proteomes" id="UP000228621">
    <property type="component" value="Unassembled WGS sequence"/>
</dbReference>
<feature type="domain" description="Response regulatory" evidence="8">
    <location>
        <begin position="3"/>
        <end position="117"/>
    </location>
</feature>
<evidence type="ECO:0000256" key="1">
    <source>
        <dbReference type="ARBA" id="ARBA00022553"/>
    </source>
</evidence>
<evidence type="ECO:0000259" key="8">
    <source>
        <dbReference type="PROSITE" id="PS50110"/>
    </source>
</evidence>
<dbReference type="CDD" id="cd00383">
    <property type="entry name" value="trans_reg_C"/>
    <property type="match status" value="1"/>
</dbReference>
<evidence type="ECO:0000256" key="5">
    <source>
        <dbReference type="ARBA" id="ARBA00023163"/>
    </source>
</evidence>
<dbReference type="SMART" id="SM00448">
    <property type="entry name" value="REC"/>
    <property type="match status" value="1"/>
</dbReference>
<feature type="modified residue" description="4-aspartylphosphate" evidence="6">
    <location>
        <position position="52"/>
    </location>
</feature>
<dbReference type="InterPro" id="IPR039420">
    <property type="entry name" value="WalR-like"/>
</dbReference>
<dbReference type="PROSITE" id="PS51755">
    <property type="entry name" value="OMPR_PHOB"/>
    <property type="match status" value="1"/>
</dbReference>
<evidence type="ECO:0000259" key="9">
    <source>
        <dbReference type="PROSITE" id="PS51755"/>
    </source>
</evidence>
<dbReference type="InterPro" id="IPR001867">
    <property type="entry name" value="OmpR/PhoB-type_DNA-bd"/>
</dbReference>
<keyword evidence="1 6" id="KW-0597">Phosphoprotein</keyword>
<keyword evidence="2" id="KW-0902">Two-component regulatory system</keyword>
<reference evidence="11" key="1">
    <citation type="journal article" date="2019" name="Genome Announc.">
        <title>Draft Genome Sequence of Pseudoalteromonas piscicida Strain 36Y ROTHPW, an Hypersaline Seawater Isolate from the South Coast of Sonora, Mexico.</title>
        <authorList>
            <person name="Sanchez-Diaz R."/>
            <person name="Molina-Garza Z.J."/>
            <person name="Cruz-Suarez L.E."/>
            <person name="Selvin J."/>
            <person name="Kiran G.S."/>
            <person name="Ibarra-Gamez J.C."/>
            <person name="Gomez-Gil B."/>
            <person name="Galaviz-Silva L."/>
        </authorList>
    </citation>
    <scope>NUCLEOTIDE SEQUENCE [LARGE SCALE GENOMIC DNA]</scope>
    <source>
        <strain evidence="11">36Y_RITHPW</strain>
    </source>
</reference>
<dbReference type="OrthoDB" id="9802426at2"/>
<dbReference type="EMBL" id="NKHF01000101">
    <property type="protein sequence ID" value="PCK29899.1"/>
    <property type="molecule type" value="Genomic_DNA"/>
</dbReference>
<feature type="domain" description="OmpR/PhoB-type" evidence="9">
    <location>
        <begin position="122"/>
        <end position="220"/>
    </location>
</feature>
<dbReference type="GO" id="GO:0000976">
    <property type="term" value="F:transcription cis-regulatory region binding"/>
    <property type="evidence" value="ECO:0007669"/>
    <property type="project" value="TreeGrafter"/>
</dbReference>
<dbReference type="GO" id="GO:0005829">
    <property type="term" value="C:cytosol"/>
    <property type="evidence" value="ECO:0007669"/>
    <property type="project" value="TreeGrafter"/>
</dbReference>
<comment type="caution">
    <text evidence="10">The sequence shown here is derived from an EMBL/GenBank/DDBJ whole genome shotgun (WGS) entry which is preliminary data.</text>
</comment>
<evidence type="ECO:0000256" key="7">
    <source>
        <dbReference type="PROSITE-ProRule" id="PRU01091"/>
    </source>
</evidence>
<evidence type="ECO:0000313" key="11">
    <source>
        <dbReference type="Proteomes" id="UP000228621"/>
    </source>
</evidence>
<dbReference type="GO" id="GO:0000156">
    <property type="term" value="F:phosphorelay response regulator activity"/>
    <property type="evidence" value="ECO:0007669"/>
    <property type="project" value="TreeGrafter"/>
</dbReference>
<dbReference type="PANTHER" id="PTHR48111:SF22">
    <property type="entry name" value="REGULATOR OF RPOS"/>
    <property type="match status" value="1"/>
</dbReference>
<keyword evidence="11" id="KW-1185">Reference proteome</keyword>
<dbReference type="InterPro" id="IPR011006">
    <property type="entry name" value="CheY-like_superfamily"/>
</dbReference>
<evidence type="ECO:0000256" key="4">
    <source>
        <dbReference type="ARBA" id="ARBA00023125"/>
    </source>
</evidence>
<dbReference type="Gene3D" id="3.40.50.2300">
    <property type="match status" value="1"/>
</dbReference>
<dbReference type="PROSITE" id="PS50110">
    <property type="entry name" value="RESPONSE_REGULATORY"/>
    <property type="match status" value="1"/>
</dbReference>
<dbReference type="GO" id="GO:0006355">
    <property type="term" value="P:regulation of DNA-templated transcription"/>
    <property type="evidence" value="ECO:0007669"/>
    <property type="project" value="InterPro"/>
</dbReference>
<dbReference type="CDD" id="cd17624">
    <property type="entry name" value="REC_OmpR_PmrA-like"/>
    <property type="match status" value="1"/>
</dbReference>
<name>A0A2A5JKN6_PSEO7</name>
<dbReference type="SMART" id="SM00862">
    <property type="entry name" value="Trans_reg_C"/>
    <property type="match status" value="1"/>
</dbReference>
<organism evidence="10 11">
    <name type="scientific">Pseudoalteromonas piscicida</name>
    <dbReference type="NCBI Taxonomy" id="43662"/>
    <lineage>
        <taxon>Bacteria</taxon>
        <taxon>Pseudomonadati</taxon>
        <taxon>Pseudomonadota</taxon>
        <taxon>Gammaproteobacteria</taxon>
        <taxon>Alteromonadales</taxon>
        <taxon>Pseudoalteromonadaceae</taxon>
        <taxon>Pseudoalteromonas</taxon>
    </lineage>
</organism>
<dbReference type="PANTHER" id="PTHR48111">
    <property type="entry name" value="REGULATOR OF RPOS"/>
    <property type="match status" value="1"/>
</dbReference>
<protein>
    <submittedName>
        <fullName evidence="10">Two-component system response regulator</fullName>
    </submittedName>
</protein>
<evidence type="ECO:0000256" key="3">
    <source>
        <dbReference type="ARBA" id="ARBA00023015"/>
    </source>
</evidence>
<proteinExistence type="predicted"/>
<dbReference type="RefSeq" id="WP_099643856.1">
    <property type="nucleotide sequence ID" value="NZ_NKHF01000101.1"/>
</dbReference>
<keyword evidence="3" id="KW-0805">Transcription regulation</keyword>
<feature type="DNA-binding region" description="OmpR/PhoB-type" evidence="7">
    <location>
        <begin position="122"/>
        <end position="220"/>
    </location>
</feature>
<dbReference type="Pfam" id="PF00486">
    <property type="entry name" value="Trans_reg_C"/>
    <property type="match status" value="1"/>
</dbReference>
<dbReference type="InterPro" id="IPR001789">
    <property type="entry name" value="Sig_transdc_resp-reg_receiver"/>
</dbReference>
<keyword evidence="4 7" id="KW-0238">DNA-binding</keyword>
<dbReference type="AlphaFoldDB" id="A0A2A5JKN6"/>
<dbReference type="InterPro" id="IPR016032">
    <property type="entry name" value="Sig_transdc_resp-reg_C-effctor"/>
</dbReference>
<evidence type="ECO:0000256" key="2">
    <source>
        <dbReference type="ARBA" id="ARBA00023012"/>
    </source>
</evidence>
<dbReference type="InterPro" id="IPR036388">
    <property type="entry name" value="WH-like_DNA-bd_sf"/>
</dbReference>
<evidence type="ECO:0000313" key="10">
    <source>
        <dbReference type="EMBL" id="PCK29899.1"/>
    </source>
</evidence>